<sequence>MESQITLLVITYSRGCPLISVFLYHRNVDRNRILLFPIVLNLDIYSTLLDIYSHHRSRQSAPPTPLLEFGSDQGNRTTPSYVAFTDTECLIGDAAKNQIDDENEFDMDNLMDETAEFDLPDNIDLEMENDDEVAEKTENEAKKVIFKGEMDNNTNDNIVKMPCELDELQMQ</sequence>
<comment type="caution">
    <text evidence="1">The sequence shown here is derived from an EMBL/GenBank/DDBJ whole genome shotgun (WGS) entry which is preliminary data.</text>
</comment>
<evidence type="ECO:0000313" key="2">
    <source>
        <dbReference type="Proteomes" id="UP000828048"/>
    </source>
</evidence>
<proteinExistence type="predicted"/>
<evidence type="ECO:0000313" key="1">
    <source>
        <dbReference type="EMBL" id="KAH7855443.1"/>
    </source>
</evidence>
<keyword evidence="2" id="KW-1185">Reference proteome</keyword>
<accession>A0ACB7YPW1</accession>
<reference evidence="1 2" key="1">
    <citation type="journal article" date="2021" name="Hortic Res">
        <title>High-quality reference genome and annotation aids understanding of berry development for evergreen blueberry (Vaccinium darrowii).</title>
        <authorList>
            <person name="Yu J."/>
            <person name="Hulse-Kemp A.M."/>
            <person name="Babiker E."/>
            <person name="Staton M."/>
        </authorList>
    </citation>
    <scope>NUCLEOTIDE SEQUENCE [LARGE SCALE GENOMIC DNA]</scope>
    <source>
        <strain evidence="2">cv. NJ 8807/NJ 8810</strain>
        <tissue evidence="1">Young leaf</tissue>
    </source>
</reference>
<name>A0ACB7YPW1_9ERIC</name>
<dbReference type="Proteomes" id="UP000828048">
    <property type="component" value="Chromosome 11"/>
</dbReference>
<organism evidence="1 2">
    <name type="scientific">Vaccinium darrowii</name>
    <dbReference type="NCBI Taxonomy" id="229202"/>
    <lineage>
        <taxon>Eukaryota</taxon>
        <taxon>Viridiplantae</taxon>
        <taxon>Streptophyta</taxon>
        <taxon>Embryophyta</taxon>
        <taxon>Tracheophyta</taxon>
        <taxon>Spermatophyta</taxon>
        <taxon>Magnoliopsida</taxon>
        <taxon>eudicotyledons</taxon>
        <taxon>Gunneridae</taxon>
        <taxon>Pentapetalae</taxon>
        <taxon>asterids</taxon>
        <taxon>Ericales</taxon>
        <taxon>Ericaceae</taxon>
        <taxon>Vaccinioideae</taxon>
        <taxon>Vaccinieae</taxon>
        <taxon>Vaccinium</taxon>
    </lineage>
</organism>
<dbReference type="EMBL" id="CM037161">
    <property type="protein sequence ID" value="KAH7855443.1"/>
    <property type="molecule type" value="Genomic_DNA"/>
</dbReference>
<protein>
    <submittedName>
        <fullName evidence="1">Uncharacterized protein</fullName>
    </submittedName>
</protein>
<gene>
    <name evidence="1" type="ORF">Vadar_024951</name>
</gene>